<gene>
    <name evidence="1" type="ORF">HID58_017589</name>
</gene>
<organism evidence="1 2">
    <name type="scientific">Brassica napus</name>
    <name type="common">Rape</name>
    <dbReference type="NCBI Taxonomy" id="3708"/>
    <lineage>
        <taxon>Eukaryota</taxon>
        <taxon>Viridiplantae</taxon>
        <taxon>Streptophyta</taxon>
        <taxon>Embryophyta</taxon>
        <taxon>Tracheophyta</taxon>
        <taxon>Spermatophyta</taxon>
        <taxon>Magnoliopsida</taxon>
        <taxon>eudicotyledons</taxon>
        <taxon>Gunneridae</taxon>
        <taxon>Pentapetalae</taxon>
        <taxon>rosids</taxon>
        <taxon>malvids</taxon>
        <taxon>Brassicales</taxon>
        <taxon>Brassicaceae</taxon>
        <taxon>Brassiceae</taxon>
        <taxon>Brassica</taxon>
    </lineage>
</organism>
<evidence type="ECO:0000313" key="1">
    <source>
        <dbReference type="EMBL" id="KAH0925333.1"/>
    </source>
</evidence>
<sequence length="352" mass="39061">MDFAQLLLRFSINLPHVLKQSDSSSSKNQRTNLQGLCSPSPSLSTLALEYVISDATEPNLFFFHKQKIYCSDKANGLAVFNILKAFLLLHRSWRPLGRKHSLSSSLRKHTRDVNMGSYPWVYPNPLIMGWNAPSETKPLIVNKLSHHFSFGVLWVGSVTGNIENLIIFKGHVYFDSSLSKLRELRWRVQGVSTKLHYSMRPLSVRTYCTDMVKIKGFSLDSRVCKSLFILCTNTAQVFDSNSNVSTSLSGSLMVKEAGSLVNEVKWNIFGSSFIVLDSGLGSEMGDPSHRNLGGKSVKPTQNSISTALFSVNKSLELSTCGKSTGCEVIGVQARVTKLLMRCGLYEISSFEG</sequence>
<reference evidence="1 2" key="1">
    <citation type="submission" date="2021-05" db="EMBL/GenBank/DDBJ databases">
        <title>Genome Assembly of Synthetic Allotetraploid Brassica napus Reveals Homoeologous Exchanges between Subgenomes.</title>
        <authorList>
            <person name="Davis J.T."/>
        </authorList>
    </citation>
    <scope>NUCLEOTIDE SEQUENCE [LARGE SCALE GENOMIC DNA]</scope>
    <source>
        <strain evidence="2">cv. Da-Ae</strain>
        <tissue evidence="1">Seedling</tissue>
    </source>
</reference>
<dbReference type="EMBL" id="JAGKQM010000005">
    <property type="protein sequence ID" value="KAH0925333.1"/>
    <property type="molecule type" value="Genomic_DNA"/>
</dbReference>
<name>A0ABQ8D7I6_BRANA</name>
<evidence type="ECO:0000313" key="2">
    <source>
        <dbReference type="Proteomes" id="UP000824890"/>
    </source>
</evidence>
<protein>
    <submittedName>
        <fullName evidence="1">Uncharacterized protein</fullName>
    </submittedName>
</protein>
<comment type="caution">
    <text evidence="1">The sequence shown here is derived from an EMBL/GenBank/DDBJ whole genome shotgun (WGS) entry which is preliminary data.</text>
</comment>
<keyword evidence="2" id="KW-1185">Reference proteome</keyword>
<accession>A0ABQ8D7I6</accession>
<dbReference type="Proteomes" id="UP000824890">
    <property type="component" value="Unassembled WGS sequence"/>
</dbReference>
<proteinExistence type="predicted"/>